<organism evidence="11 12">
    <name type="scientific">Marinithermofilum abyssi</name>
    <dbReference type="NCBI Taxonomy" id="1571185"/>
    <lineage>
        <taxon>Bacteria</taxon>
        <taxon>Bacillati</taxon>
        <taxon>Bacillota</taxon>
        <taxon>Bacilli</taxon>
        <taxon>Bacillales</taxon>
        <taxon>Thermoactinomycetaceae</taxon>
        <taxon>Marinithermofilum</taxon>
    </lineage>
</organism>
<keyword evidence="8 9" id="KW-0472">Membrane</keyword>
<evidence type="ECO:0000256" key="6">
    <source>
        <dbReference type="ARBA" id="ARBA00022692"/>
    </source>
</evidence>
<feature type="domain" description="PTS EIIC type-2" evidence="10">
    <location>
        <begin position="8"/>
        <end position="460"/>
    </location>
</feature>
<dbReference type="PIRSF" id="PIRSF006304">
    <property type="entry name" value="GatC"/>
    <property type="match status" value="1"/>
</dbReference>
<evidence type="ECO:0000259" key="10">
    <source>
        <dbReference type="PROSITE" id="PS51104"/>
    </source>
</evidence>
<dbReference type="Proteomes" id="UP000625210">
    <property type="component" value="Unassembled WGS sequence"/>
</dbReference>
<feature type="transmembrane region" description="Helical" evidence="9">
    <location>
        <begin position="135"/>
        <end position="156"/>
    </location>
</feature>
<feature type="transmembrane region" description="Helical" evidence="9">
    <location>
        <begin position="93"/>
        <end position="115"/>
    </location>
</feature>
<dbReference type="PANTHER" id="PTHR37324">
    <property type="entry name" value="PTS SYSTEM GALACTITOL-SPECIFIC EIIC COMPONENT"/>
    <property type="match status" value="1"/>
</dbReference>
<dbReference type="GO" id="GO:0015577">
    <property type="term" value="F:galactitol transmembrane transporter activity"/>
    <property type="evidence" value="ECO:0007669"/>
    <property type="project" value="InterPro"/>
</dbReference>
<dbReference type="PROSITE" id="PS51104">
    <property type="entry name" value="PTS_EIIC_TYPE_2"/>
    <property type="match status" value="1"/>
</dbReference>
<accession>A0A8J2VK72</accession>
<dbReference type="InterPro" id="IPR004703">
    <property type="entry name" value="PTS_sugar-sp_permease"/>
</dbReference>
<evidence type="ECO:0000256" key="2">
    <source>
        <dbReference type="ARBA" id="ARBA00022448"/>
    </source>
</evidence>
<feature type="transmembrane region" description="Helical" evidence="9">
    <location>
        <begin position="220"/>
        <end position="240"/>
    </location>
</feature>
<dbReference type="GO" id="GO:0005886">
    <property type="term" value="C:plasma membrane"/>
    <property type="evidence" value="ECO:0007669"/>
    <property type="project" value="UniProtKB-SubCell"/>
</dbReference>
<feature type="transmembrane region" description="Helical" evidence="9">
    <location>
        <begin position="415"/>
        <end position="437"/>
    </location>
</feature>
<proteinExistence type="predicted"/>
<protein>
    <submittedName>
        <fullName evidence="11">PTS galactitol transporter subunit IIC</fullName>
    </submittedName>
</protein>
<evidence type="ECO:0000256" key="8">
    <source>
        <dbReference type="ARBA" id="ARBA00023136"/>
    </source>
</evidence>
<keyword evidence="4" id="KW-0762">Sugar transport</keyword>
<dbReference type="InterPro" id="IPR013014">
    <property type="entry name" value="PTS_EIIC_2"/>
</dbReference>
<evidence type="ECO:0000313" key="11">
    <source>
        <dbReference type="EMBL" id="GGE28433.1"/>
    </source>
</evidence>
<comment type="caution">
    <text evidence="11">The sequence shown here is derived from an EMBL/GenBank/DDBJ whole genome shotgun (WGS) entry which is preliminary data.</text>
</comment>
<evidence type="ECO:0000256" key="3">
    <source>
        <dbReference type="ARBA" id="ARBA00022475"/>
    </source>
</evidence>
<comment type="subcellular location">
    <subcellularLocation>
        <location evidence="1">Cell membrane</location>
        <topology evidence="1">Multi-pass membrane protein</topology>
    </subcellularLocation>
</comment>
<feature type="transmembrane region" description="Helical" evidence="9">
    <location>
        <begin position="6"/>
        <end position="31"/>
    </location>
</feature>
<evidence type="ECO:0000256" key="7">
    <source>
        <dbReference type="ARBA" id="ARBA00022989"/>
    </source>
</evidence>
<dbReference type="AlphaFoldDB" id="A0A8J2VK72"/>
<reference evidence="11" key="1">
    <citation type="journal article" date="2014" name="Int. J. Syst. Evol. Microbiol.">
        <title>Complete genome sequence of Corynebacterium casei LMG S-19264T (=DSM 44701T), isolated from a smear-ripened cheese.</title>
        <authorList>
            <consortium name="US DOE Joint Genome Institute (JGI-PGF)"/>
            <person name="Walter F."/>
            <person name="Albersmeier A."/>
            <person name="Kalinowski J."/>
            <person name="Ruckert C."/>
        </authorList>
    </citation>
    <scope>NUCLEOTIDE SEQUENCE</scope>
    <source>
        <strain evidence="11">CGMCC 1.15179</strain>
    </source>
</reference>
<dbReference type="Pfam" id="PF03611">
    <property type="entry name" value="EIIC-GAT"/>
    <property type="match status" value="1"/>
</dbReference>
<gene>
    <name evidence="11" type="ORF">GCM10011571_33140</name>
</gene>
<keyword evidence="5" id="KW-0598">Phosphotransferase system</keyword>
<dbReference type="EMBL" id="BMHQ01000017">
    <property type="protein sequence ID" value="GGE28433.1"/>
    <property type="molecule type" value="Genomic_DNA"/>
</dbReference>
<keyword evidence="12" id="KW-1185">Reference proteome</keyword>
<evidence type="ECO:0000256" key="9">
    <source>
        <dbReference type="SAM" id="Phobius"/>
    </source>
</evidence>
<keyword evidence="3" id="KW-1003">Cell membrane</keyword>
<dbReference type="InterPro" id="IPR013853">
    <property type="entry name" value="EIIC-GAT"/>
</dbReference>
<evidence type="ECO:0000313" key="12">
    <source>
        <dbReference type="Proteomes" id="UP000625210"/>
    </source>
</evidence>
<feature type="transmembrane region" description="Helical" evidence="9">
    <location>
        <begin position="355"/>
        <end position="374"/>
    </location>
</feature>
<dbReference type="GO" id="GO:0009401">
    <property type="term" value="P:phosphoenolpyruvate-dependent sugar phosphotransferase system"/>
    <property type="evidence" value="ECO:0007669"/>
    <property type="project" value="UniProtKB-KW"/>
</dbReference>
<dbReference type="PANTHER" id="PTHR37324:SF2">
    <property type="entry name" value="PTS SYSTEM GALACTITOL-SPECIFIC EIIC COMPONENT"/>
    <property type="match status" value="1"/>
</dbReference>
<keyword evidence="2" id="KW-0813">Transport</keyword>
<keyword evidence="7 9" id="KW-1133">Transmembrane helix</keyword>
<sequence length="460" mass="51116">MEVLKNAIQFVLDLGAPVFVPLIMIIVGLIVRMKLRDAFSSALTLGLAFIGMNMVVGFMMDSISPAAQEFVKNSGINLNAIDGGWTPMSTLAWAWPLAFLMFPVQILINLLMLALKQTNTLNVDLWNVWGKIFTAVLVIGVSGNIPLAFLIAAIQVVLELKMGDVNQKQIQKLTQIRGVTCTHGMTLFNVFLYPINRLLDYIPFFNKHIDANWLKQKLGIFAENHVMGFIIGVLIGTFAQYPPQKILILGVQAAAALTLFPMVARLFMEALAPLSDSISDYMKRKYSDRQLYIGLDWPFMAGCNELWVAMIIWVPITLLWAVILPGNNILPFGGIINLSLAVPALIVTGGNLLRMIVLGVLTTPVFLYVATFFAPTITNLAKDTHVINVKDGQFLSWSSIELPDFRYLFAQASNIVHGEFLGLVLAIGWLGLFYWYYKGMQKRADQLSTELDGTSHHMSV</sequence>
<feature type="transmembrane region" description="Helical" evidence="9">
    <location>
        <begin position="38"/>
        <end position="60"/>
    </location>
</feature>
<keyword evidence="6 9" id="KW-0812">Transmembrane</keyword>
<feature type="transmembrane region" description="Helical" evidence="9">
    <location>
        <begin position="246"/>
        <end position="268"/>
    </location>
</feature>
<feature type="transmembrane region" description="Helical" evidence="9">
    <location>
        <begin position="176"/>
        <end position="199"/>
    </location>
</feature>
<evidence type="ECO:0000256" key="1">
    <source>
        <dbReference type="ARBA" id="ARBA00004651"/>
    </source>
</evidence>
<evidence type="ECO:0000256" key="4">
    <source>
        <dbReference type="ARBA" id="ARBA00022597"/>
    </source>
</evidence>
<name>A0A8J2VK72_9BACL</name>
<reference evidence="11" key="2">
    <citation type="submission" date="2020-09" db="EMBL/GenBank/DDBJ databases">
        <authorList>
            <person name="Sun Q."/>
            <person name="Zhou Y."/>
        </authorList>
    </citation>
    <scope>NUCLEOTIDE SEQUENCE</scope>
    <source>
        <strain evidence="11">CGMCC 1.15179</strain>
    </source>
</reference>
<dbReference type="RefSeq" id="WP_188648997.1">
    <property type="nucleotide sequence ID" value="NZ_BMHQ01000017.1"/>
</dbReference>
<evidence type="ECO:0000256" key="5">
    <source>
        <dbReference type="ARBA" id="ARBA00022683"/>
    </source>
</evidence>
<feature type="transmembrane region" description="Helical" evidence="9">
    <location>
        <begin position="306"/>
        <end position="323"/>
    </location>
</feature>
<feature type="transmembrane region" description="Helical" evidence="9">
    <location>
        <begin position="329"/>
        <end position="348"/>
    </location>
</feature>